<evidence type="ECO:0000313" key="7">
    <source>
        <dbReference type="Proteomes" id="UP000605970"/>
    </source>
</evidence>
<dbReference type="PANTHER" id="PTHR23236">
    <property type="entry name" value="EUKARYOTIC TRANSLATION INITIATION FACTOR 4B/4H"/>
    <property type="match status" value="1"/>
</dbReference>
<feature type="domain" description="RRM" evidence="5">
    <location>
        <begin position="162"/>
        <end position="257"/>
    </location>
</feature>
<dbReference type="InterPro" id="IPR012677">
    <property type="entry name" value="Nucleotide-bd_a/b_plait_sf"/>
</dbReference>
<feature type="region of interest" description="Disordered" evidence="4">
    <location>
        <begin position="1"/>
        <end position="156"/>
    </location>
</feature>
<dbReference type="Pfam" id="PF00076">
    <property type="entry name" value="RRM_1"/>
    <property type="match status" value="3"/>
</dbReference>
<evidence type="ECO:0000256" key="4">
    <source>
        <dbReference type="SAM" id="MobiDB-lite"/>
    </source>
</evidence>
<evidence type="ECO:0000259" key="5">
    <source>
        <dbReference type="PROSITE" id="PS50102"/>
    </source>
</evidence>
<comment type="caution">
    <text evidence="6">The sequence shown here is derived from an EMBL/GenBank/DDBJ whole genome shotgun (WGS) entry which is preliminary data.</text>
</comment>
<dbReference type="Proteomes" id="UP000605970">
    <property type="component" value="Unassembled WGS sequence"/>
</dbReference>
<feature type="compositionally biased region" description="Basic and acidic residues" evidence="4">
    <location>
        <begin position="134"/>
        <end position="147"/>
    </location>
</feature>
<dbReference type="OrthoDB" id="442677at2759"/>
<dbReference type="SMART" id="SM00360">
    <property type="entry name" value="RRM"/>
    <property type="match status" value="2"/>
</dbReference>
<keyword evidence="2 3" id="KW-0694">RNA-binding</keyword>
<protein>
    <recommendedName>
        <fullName evidence="5">RRM domain-containing protein</fullName>
    </recommendedName>
</protein>
<dbReference type="GO" id="GO:0003723">
    <property type="term" value="F:RNA binding"/>
    <property type="evidence" value="ECO:0007669"/>
    <property type="project" value="UniProtKB-UniRule"/>
</dbReference>
<proteinExistence type="predicted"/>
<feature type="compositionally biased region" description="Acidic residues" evidence="4">
    <location>
        <begin position="41"/>
        <end position="64"/>
    </location>
</feature>
<organism evidence="6 7">
    <name type="scientific">Meloidogyne graminicola</name>
    <dbReference type="NCBI Taxonomy" id="189291"/>
    <lineage>
        <taxon>Eukaryota</taxon>
        <taxon>Metazoa</taxon>
        <taxon>Ecdysozoa</taxon>
        <taxon>Nematoda</taxon>
        <taxon>Chromadorea</taxon>
        <taxon>Rhabditida</taxon>
        <taxon>Tylenchina</taxon>
        <taxon>Tylenchomorpha</taxon>
        <taxon>Tylenchoidea</taxon>
        <taxon>Meloidogynidae</taxon>
        <taxon>Meloidogyninae</taxon>
        <taxon>Meloidogyne</taxon>
    </lineage>
</organism>
<gene>
    <name evidence="6" type="ORF">Mgra_00000267</name>
</gene>
<feature type="compositionally biased region" description="Acidic residues" evidence="4">
    <location>
        <begin position="119"/>
        <end position="133"/>
    </location>
</feature>
<feature type="compositionally biased region" description="Basic residues" evidence="4">
    <location>
        <begin position="22"/>
        <end position="33"/>
    </location>
</feature>
<feature type="compositionally biased region" description="Basic and acidic residues" evidence="4">
    <location>
        <begin position="65"/>
        <end position="75"/>
    </location>
</feature>
<dbReference type="InterPro" id="IPR034221">
    <property type="entry name" value="RBM34_RRM2"/>
</dbReference>
<evidence type="ECO:0000256" key="3">
    <source>
        <dbReference type="PROSITE-ProRule" id="PRU00176"/>
    </source>
</evidence>
<feature type="compositionally biased region" description="Acidic residues" evidence="4">
    <location>
        <begin position="76"/>
        <end position="109"/>
    </location>
</feature>
<feature type="compositionally biased region" description="Basic residues" evidence="4">
    <location>
        <begin position="412"/>
        <end position="437"/>
    </location>
</feature>
<dbReference type="PANTHER" id="PTHR23236:SF119">
    <property type="entry name" value="NUCLEAR RNA-BINDING PROTEIN SART-3"/>
    <property type="match status" value="1"/>
</dbReference>
<dbReference type="CDD" id="cd12395">
    <property type="entry name" value="RRM2_RBM34"/>
    <property type="match status" value="1"/>
</dbReference>
<reference evidence="6" key="1">
    <citation type="journal article" date="2020" name="Ecol. Evol.">
        <title>Genome structure and content of the rice root-knot nematode (Meloidogyne graminicola).</title>
        <authorList>
            <person name="Phan N.T."/>
            <person name="Danchin E.G.J."/>
            <person name="Klopp C."/>
            <person name="Perfus-Barbeoch L."/>
            <person name="Kozlowski D.K."/>
            <person name="Koutsovoulos G.D."/>
            <person name="Lopez-Roques C."/>
            <person name="Bouchez O."/>
            <person name="Zahm M."/>
            <person name="Besnard G."/>
            <person name="Bellafiore S."/>
        </authorList>
    </citation>
    <scope>NUCLEOTIDE SEQUENCE</scope>
    <source>
        <strain evidence="6">VN-18</strain>
    </source>
</reference>
<evidence type="ECO:0000256" key="1">
    <source>
        <dbReference type="ARBA" id="ARBA00022737"/>
    </source>
</evidence>
<feature type="region of interest" description="Disordered" evidence="4">
    <location>
        <begin position="380"/>
        <end position="437"/>
    </location>
</feature>
<keyword evidence="1" id="KW-0677">Repeat</keyword>
<dbReference type="PROSITE" id="PS50102">
    <property type="entry name" value="RRM"/>
    <property type="match status" value="2"/>
</dbReference>
<evidence type="ECO:0000313" key="6">
    <source>
        <dbReference type="EMBL" id="KAF7640448.1"/>
    </source>
</evidence>
<feature type="domain" description="RRM" evidence="5">
    <location>
        <begin position="264"/>
        <end position="341"/>
    </location>
</feature>
<dbReference type="InterPro" id="IPR000504">
    <property type="entry name" value="RRM_dom"/>
</dbReference>
<evidence type="ECO:0000256" key="2">
    <source>
        <dbReference type="ARBA" id="ARBA00022884"/>
    </source>
</evidence>
<feature type="compositionally biased region" description="Basic and acidic residues" evidence="4">
    <location>
        <begin position="394"/>
        <end position="407"/>
    </location>
</feature>
<accession>A0A8T0A4X9</accession>
<sequence>MVKISNKLKKEVVADTENVQKNQRRNKFNKNVKRQAPSLDDLSEQDMNSDDESIDGSDEEEELDGDVKSKTKKNEDEEDEEEDNSEEEEEECEDEEGENEDEFSDEDLTNDFSIKNEDESGNDEESGSDNPSSDDEKNESKKPSRRENLKRRRAQIRASESRTIFVGNVPSGTRRRELRKLFRTFGEIEAVYQRTHLQMTDKLTKMMMCKTPELSEKLKSTNFYVRFAKEEDAEQAVKAMNGTKLNNHVLRVTMGAKREFDCKRTIFIGNLPYTSMDDKVRSHFKQCGKVTGVRLLRDKQTGLTKGFGYVEFFDVNSIPKALELNQVLFEGRKLRVTKAVKKDKLSKIEAKNNNLKRKLTKVPKGAEHFMVLKRGKFDKTQNSAQKIKNKKIQKTGEDDHSDQEVKPNKNLNLKKKKFKNSIIKKRKNKKERKSLII</sequence>
<name>A0A8T0A4X9_9BILA</name>
<dbReference type="InterPro" id="IPR035979">
    <property type="entry name" value="RBD_domain_sf"/>
</dbReference>
<dbReference type="AlphaFoldDB" id="A0A8T0A4X9"/>
<dbReference type="EMBL" id="JABEBT010000001">
    <property type="protein sequence ID" value="KAF7640448.1"/>
    <property type="molecule type" value="Genomic_DNA"/>
</dbReference>
<dbReference type="SUPFAM" id="SSF54928">
    <property type="entry name" value="RNA-binding domain, RBD"/>
    <property type="match status" value="2"/>
</dbReference>
<dbReference type="Gene3D" id="3.30.70.330">
    <property type="match status" value="2"/>
</dbReference>
<keyword evidence="7" id="KW-1185">Reference proteome</keyword>